<evidence type="ECO:0000259" key="12">
    <source>
        <dbReference type="PROSITE" id="PS51002"/>
    </source>
</evidence>
<proteinExistence type="predicted"/>
<evidence type="ECO:0000313" key="15">
    <source>
        <dbReference type="EMBL" id="QOY91446.1"/>
    </source>
</evidence>
<protein>
    <submittedName>
        <fullName evidence="15">Cytochrome b N-terminal domain-containing protein</fullName>
    </submittedName>
</protein>
<reference evidence="15 16" key="1">
    <citation type="submission" date="2020-10" db="EMBL/GenBank/DDBJ databases">
        <title>Complete genome sequence of Paludibaculum fermentans P105T, a facultatively anaerobic acidobacterium capable of dissimilatory Fe(III) reduction.</title>
        <authorList>
            <person name="Dedysh S.N."/>
            <person name="Beletsky A.V."/>
            <person name="Kulichevskaya I.S."/>
            <person name="Mardanov A.V."/>
            <person name="Ravin N.V."/>
        </authorList>
    </citation>
    <scope>NUCLEOTIDE SEQUENCE [LARGE SCALE GENOMIC DNA]</scope>
    <source>
        <strain evidence="15 16">P105</strain>
    </source>
</reference>
<accession>A0A7S7SPC3</accession>
<dbReference type="Pfam" id="PF00033">
    <property type="entry name" value="Cytochrome_B"/>
    <property type="match status" value="1"/>
</dbReference>
<dbReference type="AlphaFoldDB" id="A0A7S7SPC3"/>
<keyword evidence="16" id="KW-1185">Reference proteome</keyword>
<dbReference type="Pfam" id="PF00034">
    <property type="entry name" value="Cytochrom_C"/>
    <property type="match status" value="2"/>
</dbReference>
<keyword evidence="7 11" id="KW-1133">Transmembrane helix</keyword>
<keyword evidence="5 10" id="KW-0479">Metal-binding</keyword>
<dbReference type="GO" id="GO:0009055">
    <property type="term" value="F:electron transfer activity"/>
    <property type="evidence" value="ECO:0007669"/>
    <property type="project" value="InterPro"/>
</dbReference>
<dbReference type="GO" id="GO:0046872">
    <property type="term" value="F:metal ion binding"/>
    <property type="evidence" value="ECO:0007669"/>
    <property type="project" value="UniProtKB-KW"/>
</dbReference>
<dbReference type="GO" id="GO:0020037">
    <property type="term" value="F:heme binding"/>
    <property type="evidence" value="ECO:0007669"/>
    <property type="project" value="InterPro"/>
</dbReference>
<dbReference type="Gene3D" id="1.20.810.10">
    <property type="entry name" value="Cytochrome Bc1 Complex, Chain C"/>
    <property type="match status" value="1"/>
</dbReference>
<keyword evidence="6" id="KW-0249">Electron transport</keyword>
<evidence type="ECO:0000256" key="11">
    <source>
        <dbReference type="SAM" id="Phobius"/>
    </source>
</evidence>
<sequence>MRTILDWLEDRTGAPSAIQHFLDEEIPASAGWHQVFGSVAMFLFITQAFTGIMLALNYAPTPGEAYNSLRYIMTELTGGALIRGLHHWGASMMVIIVVLHMVQVFLWGAYKKPREATWMMGVILLLVTLAFALTGYLLPWDNRAYWGTVVTTQISASAPGAGPYVLRLMGAENGVGVVTFARFYAVHVLVLPPLTMLLILLHVYLVRRHGVAPAPGDELKPKQKFYPRQVFKDTAAISLAFIVLFSLAVIAKAPLGRLADPTDTTFIPRPEWYFLFLFQLLKYCEGPLEILASVVLPTLGVGLLFLVPFLDRAPVIRVTKRTTAFAIVILAAITWTGLTTAAVRSTPPEAFAADREGPMEWRDLTPEELAGVAYFKSESCGTCHTLGLRQEDKPGPNLGAGGAARDAAWMIAHFKQPASMVPGSQMPSVSLSDSQLNAMAAFLLKLTPQNAMKMQDIPQYVLEGAALYQKNRCNMCHQVNGVGMKSGPPLNGLAHRRDATWVKGHFLDPQKFTKDSMMPAYPFTAQQNETITKYLLSLP</sequence>
<feature type="transmembrane region" description="Helical" evidence="11">
    <location>
        <begin position="183"/>
        <end position="205"/>
    </location>
</feature>
<evidence type="ECO:0000256" key="4">
    <source>
        <dbReference type="ARBA" id="ARBA00022692"/>
    </source>
</evidence>
<dbReference type="InterPro" id="IPR005797">
    <property type="entry name" value="Cyt_b/b6_N"/>
</dbReference>
<keyword evidence="8 10" id="KW-0408">Iron</keyword>
<dbReference type="KEGG" id="pfer:IRI77_16295"/>
<evidence type="ECO:0000256" key="5">
    <source>
        <dbReference type="ARBA" id="ARBA00022723"/>
    </source>
</evidence>
<feature type="domain" description="Cytochrome c" evidence="14">
    <location>
        <begin position="366"/>
        <end position="447"/>
    </location>
</feature>
<evidence type="ECO:0000313" key="16">
    <source>
        <dbReference type="Proteomes" id="UP000593892"/>
    </source>
</evidence>
<dbReference type="PROSITE" id="PS51007">
    <property type="entry name" value="CYTC"/>
    <property type="match status" value="2"/>
</dbReference>
<dbReference type="SUPFAM" id="SSF81648">
    <property type="entry name" value="a domain/subunit of cytochrome bc1 complex (Ubiquinol-cytochrome c reductase)"/>
    <property type="match status" value="1"/>
</dbReference>
<evidence type="ECO:0000259" key="13">
    <source>
        <dbReference type="PROSITE" id="PS51003"/>
    </source>
</evidence>
<keyword evidence="9 11" id="KW-0472">Membrane</keyword>
<feature type="domain" description="Cytochrome c" evidence="14">
    <location>
        <begin position="459"/>
        <end position="539"/>
    </location>
</feature>
<name>A0A7S7SPC3_PALFE</name>
<dbReference type="GO" id="GO:0016491">
    <property type="term" value="F:oxidoreductase activity"/>
    <property type="evidence" value="ECO:0007669"/>
    <property type="project" value="InterPro"/>
</dbReference>
<evidence type="ECO:0000259" key="14">
    <source>
        <dbReference type="PROSITE" id="PS51007"/>
    </source>
</evidence>
<dbReference type="RefSeq" id="WP_194453100.1">
    <property type="nucleotide sequence ID" value="NZ_CP063849.1"/>
</dbReference>
<dbReference type="InterPro" id="IPR036150">
    <property type="entry name" value="Cyt_b/b6_C_sf"/>
</dbReference>
<keyword evidence="4 11" id="KW-0812">Transmembrane</keyword>
<dbReference type="PROSITE" id="PS51003">
    <property type="entry name" value="CYTB_CTER"/>
    <property type="match status" value="1"/>
</dbReference>
<feature type="transmembrane region" description="Helical" evidence="11">
    <location>
        <begin position="322"/>
        <end position="343"/>
    </location>
</feature>
<organism evidence="15 16">
    <name type="scientific">Paludibaculum fermentans</name>
    <dbReference type="NCBI Taxonomy" id="1473598"/>
    <lineage>
        <taxon>Bacteria</taxon>
        <taxon>Pseudomonadati</taxon>
        <taxon>Acidobacteriota</taxon>
        <taxon>Terriglobia</taxon>
        <taxon>Bryobacterales</taxon>
        <taxon>Bryobacteraceae</taxon>
        <taxon>Paludibaculum</taxon>
    </lineage>
</organism>
<dbReference type="InterPro" id="IPR005798">
    <property type="entry name" value="Cyt_b/b6_C"/>
</dbReference>
<dbReference type="SUPFAM" id="SSF46626">
    <property type="entry name" value="Cytochrome c"/>
    <property type="match status" value="2"/>
</dbReference>
<evidence type="ECO:0000256" key="3">
    <source>
        <dbReference type="ARBA" id="ARBA00022617"/>
    </source>
</evidence>
<dbReference type="PANTHER" id="PTHR19271:SF16">
    <property type="entry name" value="CYTOCHROME B"/>
    <property type="match status" value="1"/>
</dbReference>
<dbReference type="Proteomes" id="UP000593892">
    <property type="component" value="Chromosome"/>
</dbReference>
<feature type="transmembrane region" description="Helical" evidence="11">
    <location>
        <begin position="35"/>
        <end position="56"/>
    </location>
</feature>
<evidence type="ECO:0000256" key="8">
    <source>
        <dbReference type="ARBA" id="ARBA00023004"/>
    </source>
</evidence>
<feature type="transmembrane region" description="Helical" evidence="11">
    <location>
        <begin position="290"/>
        <end position="310"/>
    </location>
</feature>
<evidence type="ECO:0000256" key="2">
    <source>
        <dbReference type="ARBA" id="ARBA00022448"/>
    </source>
</evidence>
<evidence type="ECO:0000256" key="9">
    <source>
        <dbReference type="ARBA" id="ARBA00023136"/>
    </source>
</evidence>
<keyword evidence="2" id="KW-0813">Transport</keyword>
<dbReference type="InterPro" id="IPR036909">
    <property type="entry name" value="Cyt_c-like_dom_sf"/>
</dbReference>
<dbReference type="GO" id="GO:0016020">
    <property type="term" value="C:membrane"/>
    <property type="evidence" value="ECO:0007669"/>
    <property type="project" value="UniProtKB-SubCell"/>
</dbReference>
<feature type="domain" description="Cytochrome b/b6 N-terminal region profile" evidence="12">
    <location>
        <begin position="4"/>
        <end position="215"/>
    </location>
</feature>
<feature type="transmembrane region" description="Helical" evidence="11">
    <location>
        <begin position="230"/>
        <end position="251"/>
    </location>
</feature>
<keyword evidence="3 10" id="KW-0349">Heme</keyword>
<feature type="transmembrane region" description="Helical" evidence="11">
    <location>
        <begin position="92"/>
        <end position="110"/>
    </location>
</feature>
<comment type="subcellular location">
    <subcellularLocation>
        <location evidence="1">Membrane</location>
        <topology evidence="1">Multi-pass membrane protein</topology>
    </subcellularLocation>
</comment>
<evidence type="ECO:0000256" key="6">
    <source>
        <dbReference type="ARBA" id="ARBA00022982"/>
    </source>
</evidence>
<dbReference type="Pfam" id="PF00032">
    <property type="entry name" value="Cytochrom_B_C"/>
    <property type="match status" value="1"/>
</dbReference>
<dbReference type="GO" id="GO:0022904">
    <property type="term" value="P:respiratory electron transport chain"/>
    <property type="evidence" value="ECO:0007669"/>
    <property type="project" value="InterPro"/>
</dbReference>
<dbReference type="PROSITE" id="PS51002">
    <property type="entry name" value="CYTB_NTER"/>
    <property type="match status" value="1"/>
</dbReference>
<gene>
    <name evidence="15" type="ORF">IRI77_16295</name>
</gene>
<dbReference type="InterPro" id="IPR009056">
    <property type="entry name" value="Cyt_c-like_dom"/>
</dbReference>
<dbReference type="InterPro" id="IPR016174">
    <property type="entry name" value="Di-haem_cyt_TM"/>
</dbReference>
<evidence type="ECO:0000256" key="1">
    <source>
        <dbReference type="ARBA" id="ARBA00004141"/>
    </source>
</evidence>
<evidence type="ECO:0000256" key="7">
    <source>
        <dbReference type="ARBA" id="ARBA00022989"/>
    </source>
</evidence>
<dbReference type="InterPro" id="IPR027387">
    <property type="entry name" value="Cytb/b6-like_sf"/>
</dbReference>
<dbReference type="PANTHER" id="PTHR19271">
    <property type="entry name" value="CYTOCHROME B"/>
    <property type="match status" value="1"/>
</dbReference>
<evidence type="ECO:0000256" key="10">
    <source>
        <dbReference type="PROSITE-ProRule" id="PRU00433"/>
    </source>
</evidence>
<feature type="domain" description="Cytochrome b/b6 C-terminal region profile" evidence="13">
    <location>
        <begin position="215"/>
        <end position="335"/>
    </location>
</feature>
<dbReference type="SUPFAM" id="SSF81342">
    <property type="entry name" value="Transmembrane di-heme cytochromes"/>
    <property type="match status" value="1"/>
</dbReference>
<dbReference type="Gene3D" id="1.10.760.10">
    <property type="entry name" value="Cytochrome c-like domain"/>
    <property type="match status" value="2"/>
</dbReference>
<dbReference type="EMBL" id="CP063849">
    <property type="protein sequence ID" value="QOY91446.1"/>
    <property type="molecule type" value="Genomic_DNA"/>
</dbReference>
<feature type="transmembrane region" description="Helical" evidence="11">
    <location>
        <begin position="117"/>
        <end position="138"/>
    </location>
</feature>